<gene>
    <name evidence="1" type="ORF">AFUS01_LOCUS4265</name>
</gene>
<accession>A0A8J2NLZ9</accession>
<organism evidence="1 2">
    <name type="scientific">Allacma fusca</name>
    <dbReference type="NCBI Taxonomy" id="39272"/>
    <lineage>
        <taxon>Eukaryota</taxon>
        <taxon>Metazoa</taxon>
        <taxon>Ecdysozoa</taxon>
        <taxon>Arthropoda</taxon>
        <taxon>Hexapoda</taxon>
        <taxon>Collembola</taxon>
        <taxon>Symphypleona</taxon>
        <taxon>Sminthuridae</taxon>
        <taxon>Allacma</taxon>
    </lineage>
</organism>
<keyword evidence="2" id="KW-1185">Reference proteome</keyword>
<evidence type="ECO:0000313" key="2">
    <source>
        <dbReference type="Proteomes" id="UP000708208"/>
    </source>
</evidence>
<sequence>MASNARNSCPPCSCFPGLAQWTELYLLQHPGEYEERFDNVRMWSPGRICFDTVDEYGIFGRGDQYAHFPSGTSRNGIGNEGHNVVEKFRPVSTNY</sequence>
<dbReference type="Proteomes" id="UP000708208">
    <property type="component" value="Unassembled WGS sequence"/>
</dbReference>
<reference evidence="1" key="1">
    <citation type="submission" date="2021-06" db="EMBL/GenBank/DDBJ databases">
        <authorList>
            <person name="Hodson N. C."/>
            <person name="Mongue J. A."/>
            <person name="Jaron S. K."/>
        </authorList>
    </citation>
    <scope>NUCLEOTIDE SEQUENCE</scope>
</reference>
<comment type="caution">
    <text evidence="1">The sequence shown here is derived from an EMBL/GenBank/DDBJ whole genome shotgun (WGS) entry which is preliminary data.</text>
</comment>
<dbReference type="EMBL" id="CAJVCH010026519">
    <property type="protein sequence ID" value="CAG7700549.1"/>
    <property type="molecule type" value="Genomic_DNA"/>
</dbReference>
<evidence type="ECO:0000313" key="1">
    <source>
        <dbReference type="EMBL" id="CAG7700549.1"/>
    </source>
</evidence>
<dbReference type="AlphaFoldDB" id="A0A8J2NLZ9"/>
<name>A0A8J2NLZ9_9HEXA</name>
<protein>
    <submittedName>
        <fullName evidence="1">Uncharacterized protein</fullName>
    </submittedName>
</protein>
<proteinExistence type="predicted"/>